<dbReference type="GO" id="GO:0015074">
    <property type="term" value="P:DNA integration"/>
    <property type="evidence" value="ECO:0007669"/>
    <property type="project" value="UniProtKB-KW"/>
</dbReference>
<dbReference type="EMBL" id="AAOA02000001">
    <property type="protein sequence ID" value="EAQ95974.1"/>
    <property type="molecule type" value="Genomic_DNA"/>
</dbReference>
<name>A4ADH6_9GAMM</name>
<dbReference type="HOGENOM" id="CLU_027562_33_1_6"/>
<proteinExistence type="predicted"/>
<dbReference type="InterPro" id="IPR013762">
    <property type="entry name" value="Integrase-like_cat_sf"/>
</dbReference>
<dbReference type="GO" id="GO:0006310">
    <property type="term" value="P:DNA recombination"/>
    <property type="evidence" value="ECO:0007669"/>
    <property type="project" value="UniProtKB-KW"/>
</dbReference>
<keyword evidence="2" id="KW-0233">DNA recombination</keyword>
<dbReference type="AlphaFoldDB" id="A4ADH6"/>
<evidence type="ECO:0000313" key="4">
    <source>
        <dbReference type="EMBL" id="EAQ95974.1"/>
    </source>
</evidence>
<organism evidence="4 5">
    <name type="scientific">Congregibacter litoralis KT71</name>
    <dbReference type="NCBI Taxonomy" id="314285"/>
    <lineage>
        <taxon>Bacteria</taxon>
        <taxon>Pseudomonadati</taxon>
        <taxon>Pseudomonadota</taxon>
        <taxon>Gammaproteobacteria</taxon>
        <taxon>Cellvibrionales</taxon>
        <taxon>Halieaceae</taxon>
        <taxon>Congregibacter</taxon>
    </lineage>
</organism>
<dbReference type="PROSITE" id="PS51898">
    <property type="entry name" value="TYR_RECOMBINASE"/>
    <property type="match status" value="1"/>
</dbReference>
<evidence type="ECO:0000313" key="5">
    <source>
        <dbReference type="Proteomes" id="UP000019205"/>
    </source>
</evidence>
<dbReference type="PANTHER" id="PTHR30349">
    <property type="entry name" value="PHAGE INTEGRASE-RELATED"/>
    <property type="match status" value="1"/>
</dbReference>
<evidence type="ECO:0000256" key="1">
    <source>
        <dbReference type="ARBA" id="ARBA00022908"/>
    </source>
</evidence>
<dbReference type="InterPro" id="IPR050090">
    <property type="entry name" value="Tyrosine_recombinase_XerCD"/>
</dbReference>
<gene>
    <name evidence="4" type="ORF">KT71_18262</name>
</gene>
<dbReference type="Pfam" id="PF00589">
    <property type="entry name" value="Phage_integrase"/>
    <property type="match status" value="1"/>
</dbReference>
<comment type="caution">
    <text evidence="4">The sequence shown here is derived from an EMBL/GenBank/DDBJ whole genome shotgun (WGS) entry which is preliminary data.</text>
</comment>
<keyword evidence="5" id="KW-1185">Reference proteome</keyword>
<reference evidence="4 5" key="2">
    <citation type="journal article" date="2009" name="PLoS ONE">
        <title>The photosynthetic apparatus and its regulation in the aerobic gammaproteobacterium Congregibacter litoralis gen. nov., sp. nov.</title>
        <authorList>
            <person name="Spring S."/>
            <person name="Lunsdorf H."/>
            <person name="Fuchs B.M."/>
            <person name="Tindall B.J."/>
        </authorList>
    </citation>
    <scope>NUCLEOTIDE SEQUENCE [LARGE SCALE GENOMIC DNA]</scope>
    <source>
        <strain evidence="4">KT71</strain>
    </source>
</reference>
<dbReference type="PANTHER" id="PTHR30349:SF82">
    <property type="entry name" value="INTEGRASE_RECOMBINASE YOEC-RELATED"/>
    <property type="match status" value="1"/>
</dbReference>
<dbReference type="STRING" id="314285.KT71_18262"/>
<dbReference type="RefSeq" id="WP_008296094.1">
    <property type="nucleotide sequence ID" value="NZ_CM002299.1"/>
</dbReference>
<dbReference type="InterPro" id="IPR011010">
    <property type="entry name" value="DNA_brk_join_enz"/>
</dbReference>
<protein>
    <submittedName>
        <fullName evidence="4">Site-specific recombinase XerD</fullName>
    </submittedName>
</protein>
<keyword evidence="1" id="KW-0229">DNA integration</keyword>
<dbReference type="OrthoDB" id="9788852at2"/>
<dbReference type="eggNOG" id="COG0582">
    <property type="taxonomic scope" value="Bacteria"/>
</dbReference>
<dbReference type="Gene3D" id="1.10.443.10">
    <property type="entry name" value="Intergrase catalytic core"/>
    <property type="match status" value="1"/>
</dbReference>
<dbReference type="Proteomes" id="UP000019205">
    <property type="component" value="Chromosome"/>
</dbReference>
<dbReference type="GO" id="GO:0003677">
    <property type="term" value="F:DNA binding"/>
    <property type="evidence" value="ECO:0007669"/>
    <property type="project" value="InterPro"/>
</dbReference>
<feature type="domain" description="Tyr recombinase" evidence="3">
    <location>
        <begin position="1"/>
        <end position="182"/>
    </location>
</feature>
<sequence length="186" mass="21263">MIEVEAVKTKAEIATVEHLLRKHKGDVYGDIWRIGVNLALRISDLLAIEYGALDTERRELRLVEGKTGKARTLRLNDTVLKLVERRRQEHPTDRYLFQTHANRSKAMQKPIGRVTVAKAFKEIGDILRVRLGTHSMRKSRGWAMYSDGVPVEMVSKVLNHSSPAVTMTYLGITKAEVMQTYEDYEL</sequence>
<dbReference type="SUPFAM" id="SSF56349">
    <property type="entry name" value="DNA breaking-rejoining enzymes"/>
    <property type="match status" value="1"/>
</dbReference>
<evidence type="ECO:0000256" key="2">
    <source>
        <dbReference type="ARBA" id="ARBA00023172"/>
    </source>
</evidence>
<reference evidence="4 5" key="1">
    <citation type="journal article" date="2007" name="Proc. Natl. Acad. Sci. U.S.A.">
        <title>Characterization of a marine gammaproteobacterium capable of aerobic anoxygenic photosynthesis.</title>
        <authorList>
            <person name="Fuchs B.M."/>
            <person name="Spring S."/>
            <person name="Teeling H."/>
            <person name="Quast C."/>
            <person name="Wulf J."/>
            <person name="Schattenhofer M."/>
            <person name="Yan S."/>
            <person name="Ferriera S."/>
            <person name="Johnson J."/>
            <person name="Glockner F.O."/>
            <person name="Amann R."/>
        </authorList>
    </citation>
    <scope>NUCLEOTIDE SEQUENCE [LARGE SCALE GENOMIC DNA]</scope>
    <source>
        <strain evidence="4">KT71</strain>
    </source>
</reference>
<accession>A4ADH6</accession>
<evidence type="ECO:0000259" key="3">
    <source>
        <dbReference type="PROSITE" id="PS51898"/>
    </source>
</evidence>
<dbReference type="InterPro" id="IPR002104">
    <property type="entry name" value="Integrase_catalytic"/>
</dbReference>